<evidence type="ECO:0000313" key="2">
    <source>
        <dbReference type="Proteomes" id="UP000054843"/>
    </source>
</evidence>
<dbReference type="AlphaFoldDB" id="A0A0V1NAJ3"/>
<evidence type="ECO:0000313" key="1">
    <source>
        <dbReference type="EMBL" id="KRZ81019.1"/>
    </source>
</evidence>
<comment type="caution">
    <text evidence="1">The sequence shown here is derived from an EMBL/GenBank/DDBJ whole genome shotgun (WGS) entry which is preliminary data.</text>
</comment>
<accession>A0A0V1NAJ3</accession>
<sequence length="83" mass="9493">MLILSSKINQHYQDDDLRQRKPRWPCSSSFDQHYYEPQATAVLGIPNLIARVKIVFTIVVFTSSSKHFESVGALKTCLVELPE</sequence>
<proteinExistence type="predicted"/>
<gene>
    <name evidence="1" type="ORF">T10_7104</name>
</gene>
<dbReference type="EMBL" id="JYDO01000001">
    <property type="protein sequence ID" value="KRZ81019.1"/>
    <property type="molecule type" value="Genomic_DNA"/>
</dbReference>
<reference evidence="1 2" key="1">
    <citation type="submission" date="2015-01" db="EMBL/GenBank/DDBJ databases">
        <title>Evolution of Trichinella species and genotypes.</title>
        <authorList>
            <person name="Korhonen P.K."/>
            <person name="Edoardo P."/>
            <person name="Giuseppe L.R."/>
            <person name="Gasser R.B."/>
        </authorList>
    </citation>
    <scope>NUCLEOTIDE SEQUENCE [LARGE SCALE GENOMIC DNA]</scope>
    <source>
        <strain evidence="1">ISS1980</strain>
    </source>
</reference>
<protein>
    <submittedName>
        <fullName evidence="1">Uncharacterized protein</fullName>
    </submittedName>
</protein>
<keyword evidence="2" id="KW-1185">Reference proteome</keyword>
<name>A0A0V1NAJ3_9BILA</name>
<organism evidence="1 2">
    <name type="scientific">Trichinella papuae</name>
    <dbReference type="NCBI Taxonomy" id="268474"/>
    <lineage>
        <taxon>Eukaryota</taxon>
        <taxon>Metazoa</taxon>
        <taxon>Ecdysozoa</taxon>
        <taxon>Nematoda</taxon>
        <taxon>Enoplea</taxon>
        <taxon>Dorylaimia</taxon>
        <taxon>Trichinellida</taxon>
        <taxon>Trichinellidae</taxon>
        <taxon>Trichinella</taxon>
    </lineage>
</organism>
<dbReference type="Proteomes" id="UP000054843">
    <property type="component" value="Unassembled WGS sequence"/>
</dbReference>